<reference evidence="10 11" key="1">
    <citation type="submission" date="2020-03" db="EMBL/GenBank/DDBJ databases">
        <authorList>
            <person name="Wang L."/>
            <person name="He N."/>
            <person name="Li Y."/>
            <person name="Fang Y."/>
            <person name="Zhang F."/>
        </authorList>
    </citation>
    <scope>NUCLEOTIDE SEQUENCE [LARGE SCALE GENOMIC DNA]</scope>
    <source>
        <strain evidence="11">hsmgli-8</strain>
    </source>
</reference>
<sequence>MQALQALLERVSVSRLIDPAPSAAQRELMFEAAMRAPDHGQLRPWRFLTVEGDARLALGELLAQAAAAKDDANEAAIEKARKGPLRAPLVVVAVAVVQPHPKVPASEQVLTAGCAVHGLLLAAYAQGLGAMWRSGELSFAPSVAAGLGLAEHEQIIGFIYLGTPAHDIRPASRSSAEGFVAQWPGPGGTQ</sequence>
<keyword evidence="3 8" id="KW-0285">Flavoprotein</keyword>
<keyword evidence="4 8" id="KW-0288">FMN</keyword>
<evidence type="ECO:0000256" key="2">
    <source>
        <dbReference type="ARBA" id="ARBA00007118"/>
    </source>
</evidence>
<evidence type="ECO:0000256" key="7">
    <source>
        <dbReference type="ARBA" id="ARBA00023027"/>
    </source>
</evidence>
<feature type="domain" description="Nitroreductase" evidence="9">
    <location>
        <begin position="9"/>
        <end position="162"/>
    </location>
</feature>
<evidence type="ECO:0000256" key="8">
    <source>
        <dbReference type="PIRNR" id="PIRNR000232"/>
    </source>
</evidence>
<protein>
    <recommendedName>
        <fullName evidence="8">Putative NAD(P)H nitroreductase</fullName>
        <ecNumber evidence="8">1.-.-.-</ecNumber>
    </recommendedName>
</protein>
<evidence type="ECO:0000259" key="9">
    <source>
        <dbReference type="Pfam" id="PF00881"/>
    </source>
</evidence>
<keyword evidence="7 8" id="KW-0520">NAD</keyword>
<dbReference type="InterPro" id="IPR029479">
    <property type="entry name" value="Nitroreductase"/>
</dbReference>
<keyword evidence="6 8" id="KW-0560">Oxidoreductase</keyword>
<evidence type="ECO:0000313" key="10">
    <source>
        <dbReference type="EMBL" id="NJP03189.1"/>
    </source>
</evidence>
<dbReference type="EMBL" id="JAAVJI010000016">
    <property type="protein sequence ID" value="NJP03189.1"/>
    <property type="molecule type" value="Genomic_DNA"/>
</dbReference>
<dbReference type="NCBIfam" id="NF008088">
    <property type="entry name" value="PRK10828.1"/>
    <property type="match status" value="1"/>
</dbReference>
<evidence type="ECO:0000256" key="4">
    <source>
        <dbReference type="ARBA" id="ARBA00022643"/>
    </source>
</evidence>
<dbReference type="Gene3D" id="3.40.109.10">
    <property type="entry name" value="NADH Oxidase"/>
    <property type="match status" value="1"/>
</dbReference>
<comment type="caution">
    <text evidence="10">The sequence shown here is derived from an EMBL/GenBank/DDBJ whole genome shotgun (WGS) entry which is preliminary data.</text>
</comment>
<proteinExistence type="inferred from homology"/>
<dbReference type="InterPro" id="IPR026021">
    <property type="entry name" value="YdjA-like"/>
</dbReference>
<evidence type="ECO:0000313" key="11">
    <source>
        <dbReference type="Proteomes" id="UP000746535"/>
    </source>
</evidence>
<evidence type="ECO:0000256" key="6">
    <source>
        <dbReference type="ARBA" id="ARBA00023002"/>
    </source>
</evidence>
<name>A0ABX0YLM7_9PSED</name>
<dbReference type="PIRSF" id="PIRSF000232">
    <property type="entry name" value="YdjA"/>
    <property type="match status" value="1"/>
</dbReference>
<dbReference type="SUPFAM" id="SSF55469">
    <property type="entry name" value="FMN-dependent nitroreductase-like"/>
    <property type="match status" value="1"/>
</dbReference>
<dbReference type="Pfam" id="PF00881">
    <property type="entry name" value="Nitroreductase"/>
    <property type="match status" value="1"/>
</dbReference>
<gene>
    <name evidence="10" type="ORF">HBH25_20320</name>
</gene>
<organism evidence="10 11">
    <name type="scientific">Pseudomonas quercus</name>
    <dbReference type="NCBI Taxonomy" id="2722792"/>
    <lineage>
        <taxon>Bacteria</taxon>
        <taxon>Pseudomonadati</taxon>
        <taxon>Pseudomonadota</taxon>
        <taxon>Gammaproteobacteria</taxon>
        <taxon>Pseudomonadales</taxon>
        <taxon>Pseudomonadaceae</taxon>
        <taxon>Pseudomonas</taxon>
    </lineage>
</organism>
<dbReference type="InterPro" id="IPR052530">
    <property type="entry name" value="NAD(P)H_nitroreductase"/>
</dbReference>
<dbReference type="EC" id="1.-.-.-" evidence="8"/>
<dbReference type="PANTHER" id="PTHR43821:SF1">
    <property type="entry name" value="NAD(P)H NITROREDUCTASE YDJA-RELATED"/>
    <property type="match status" value="1"/>
</dbReference>
<comment type="similarity">
    <text evidence="2 8">Belongs to the nitroreductase family.</text>
</comment>
<dbReference type="Proteomes" id="UP000746535">
    <property type="component" value="Unassembled WGS sequence"/>
</dbReference>
<evidence type="ECO:0000256" key="3">
    <source>
        <dbReference type="ARBA" id="ARBA00022630"/>
    </source>
</evidence>
<comment type="cofactor">
    <cofactor evidence="1 8">
        <name>FMN</name>
        <dbReference type="ChEBI" id="CHEBI:58210"/>
    </cofactor>
</comment>
<dbReference type="PANTHER" id="PTHR43821">
    <property type="entry name" value="NAD(P)H NITROREDUCTASE YDJA-RELATED"/>
    <property type="match status" value="1"/>
</dbReference>
<keyword evidence="5 8" id="KW-0521">NADP</keyword>
<evidence type="ECO:0000256" key="5">
    <source>
        <dbReference type="ARBA" id="ARBA00022857"/>
    </source>
</evidence>
<dbReference type="InterPro" id="IPR000415">
    <property type="entry name" value="Nitroreductase-like"/>
</dbReference>
<dbReference type="CDD" id="cd02135">
    <property type="entry name" value="YdjA-like"/>
    <property type="match status" value="1"/>
</dbReference>
<evidence type="ECO:0000256" key="1">
    <source>
        <dbReference type="ARBA" id="ARBA00001917"/>
    </source>
</evidence>
<keyword evidence="11" id="KW-1185">Reference proteome</keyword>
<accession>A0ABX0YLM7</accession>
<dbReference type="RefSeq" id="WP_168085757.1">
    <property type="nucleotide sequence ID" value="NZ_JAAVJI010000016.1"/>
</dbReference>